<dbReference type="RefSeq" id="WP_341376415.1">
    <property type="nucleotide sequence ID" value="NZ_JBBUTF010000027.1"/>
</dbReference>
<dbReference type="EMBL" id="JBBUTF010000027">
    <property type="protein sequence ID" value="MEK8028629.1"/>
    <property type="molecule type" value="Genomic_DNA"/>
</dbReference>
<reference evidence="2 3" key="1">
    <citation type="submission" date="2024-04" db="EMBL/GenBank/DDBJ databases">
        <title>Novel species of the genus Ideonella isolated from streams.</title>
        <authorList>
            <person name="Lu H."/>
        </authorList>
    </citation>
    <scope>NUCLEOTIDE SEQUENCE [LARGE SCALE GENOMIC DNA]</scope>
    <source>
        <strain evidence="2 3">BYS139W</strain>
    </source>
</reference>
<dbReference type="InterPro" id="IPR013424">
    <property type="entry name" value="Ice-binding_C"/>
</dbReference>
<comment type="caution">
    <text evidence="2">The sequence shown here is derived from an EMBL/GenBank/DDBJ whole genome shotgun (WGS) entry which is preliminary data.</text>
</comment>
<sequence length="255" mass="26359">MFHSMLVARPPADAAVPSPRALARSSARRPGLTPLWAALAAACVLAFAGTEARAATTAWDEAVQGDLSNDWRNPAEVTLAYGENLISGATGRAAPAGTGVIDRDYLSFTVLPGQTVTAITVLAGTQSDTVSYPVSFVGLIAGDQGVDPATTPTSTLAAQLMGYHLYGPADVGSDILATMSSGTAFTGAPYNQPAAQGFSLPLGEGTYTLWMQETVVGQFDYRFSVTVVPEPASAVLALAGLGLLSRRLRRGTAPR</sequence>
<evidence type="ECO:0000259" key="1">
    <source>
        <dbReference type="Pfam" id="PF07589"/>
    </source>
</evidence>
<gene>
    <name evidence="2" type="ORF">AACH11_21935</name>
</gene>
<feature type="domain" description="Ice-binding protein C-terminal" evidence="1">
    <location>
        <begin position="228"/>
        <end position="250"/>
    </location>
</feature>
<evidence type="ECO:0000313" key="3">
    <source>
        <dbReference type="Proteomes" id="UP001368500"/>
    </source>
</evidence>
<protein>
    <submittedName>
        <fullName evidence="2">PEP-CTERM sorting domain-containing protein</fullName>
    </submittedName>
</protein>
<keyword evidence="3" id="KW-1185">Reference proteome</keyword>
<dbReference type="Pfam" id="PF07589">
    <property type="entry name" value="PEP-CTERM"/>
    <property type="match status" value="1"/>
</dbReference>
<evidence type="ECO:0000313" key="2">
    <source>
        <dbReference type="EMBL" id="MEK8028629.1"/>
    </source>
</evidence>
<accession>A0ABU9BFB7</accession>
<organism evidence="2 3">
    <name type="scientific">Pseudaquabacterium rugosum</name>
    <dbReference type="NCBI Taxonomy" id="2984194"/>
    <lineage>
        <taxon>Bacteria</taxon>
        <taxon>Pseudomonadati</taxon>
        <taxon>Pseudomonadota</taxon>
        <taxon>Betaproteobacteria</taxon>
        <taxon>Burkholderiales</taxon>
        <taxon>Sphaerotilaceae</taxon>
        <taxon>Pseudaquabacterium</taxon>
    </lineage>
</organism>
<proteinExistence type="predicted"/>
<name>A0ABU9BFB7_9BURK</name>
<dbReference type="Proteomes" id="UP001368500">
    <property type="component" value="Unassembled WGS sequence"/>
</dbReference>